<reference evidence="2 3" key="1">
    <citation type="journal article" date="2013" name="Curr. Biol.">
        <title>The Genome of the Foraminiferan Reticulomyxa filosa.</title>
        <authorList>
            <person name="Glockner G."/>
            <person name="Hulsmann N."/>
            <person name="Schleicher M."/>
            <person name="Noegel A.A."/>
            <person name="Eichinger L."/>
            <person name="Gallinger C."/>
            <person name="Pawlowski J."/>
            <person name="Sierra R."/>
            <person name="Euteneuer U."/>
            <person name="Pillet L."/>
            <person name="Moustafa A."/>
            <person name="Platzer M."/>
            <person name="Groth M."/>
            <person name="Szafranski K."/>
            <person name="Schliwa M."/>
        </authorList>
    </citation>
    <scope>NUCLEOTIDE SEQUENCE [LARGE SCALE GENOMIC DNA]</scope>
</reference>
<comment type="caution">
    <text evidence="2">The sequence shown here is derived from an EMBL/GenBank/DDBJ whole genome shotgun (WGS) entry which is preliminary data.</text>
</comment>
<organism evidence="2 3">
    <name type="scientific">Reticulomyxa filosa</name>
    <dbReference type="NCBI Taxonomy" id="46433"/>
    <lineage>
        <taxon>Eukaryota</taxon>
        <taxon>Sar</taxon>
        <taxon>Rhizaria</taxon>
        <taxon>Retaria</taxon>
        <taxon>Foraminifera</taxon>
        <taxon>Monothalamids</taxon>
        <taxon>Reticulomyxidae</taxon>
        <taxon>Reticulomyxa</taxon>
    </lineage>
</organism>
<feature type="transmembrane region" description="Helical" evidence="1">
    <location>
        <begin position="416"/>
        <end position="441"/>
    </location>
</feature>
<dbReference type="AlphaFoldDB" id="X6MFT3"/>
<sequence length="474" mass="54757">MLKKQKRILDRLEVLVTEKPLKNCFVESSSFRKILQWTDFKECNLQILEEAWCDNLFWLFLSTMEAAEKVQENPSRIIIRLSNTYPGSIAVTRLGKVENQMRQYSKYLEKDFFLLLYYLLSLIVVTLSPDGLRERVTHARFAICNSGAIILDASQKKLSWQEFINRLLNECCFCLQEINPSIGAVELPCKHRFHKFLFKKFYSYYNKYIIYLFIYFFFLTCSPKVTYGFYFSFMFCKRIGKHCACCGMLCQELQWDGGTAASESLNTNSILDLSVNSKLSAKSLEMENKDELKTEMTMNRVQTLSSRFELRGKSSCDSCSYHEDQSVTNMQWTMVANHHPSSHSPLMRPRAAGRLVHTPHVHTETVAIGYVHMSNTIRLFDASGTSIDPSDSVNPTSNKNEKGVQNVKKKSFLQRFIWDFFLFFAYPFMVGIVFSLCPFLLLKNFPPLGKIQKCMPILFSLSVTLSKDIAVNPD</sequence>
<evidence type="ECO:0000313" key="2">
    <source>
        <dbReference type="EMBL" id="ETO12536.1"/>
    </source>
</evidence>
<accession>X6MFT3</accession>
<name>X6MFT3_RETFI</name>
<keyword evidence="3" id="KW-1185">Reference proteome</keyword>
<dbReference type="Proteomes" id="UP000023152">
    <property type="component" value="Unassembled WGS sequence"/>
</dbReference>
<dbReference type="EMBL" id="ASPP01021307">
    <property type="protein sequence ID" value="ETO12536.1"/>
    <property type="molecule type" value="Genomic_DNA"/>
</dbReference>
<protein>
    <submittedName>
        <fullName evidence="2">Uncharacterized protein</fullName>
    </submittedName>
</protein>
<feature type="transmembrane region" description="Helical" evidence="1">
    <location>
        <begin position="112"/>
        <end position="129"/>
    </location>
</feature>
<proteinExistence type="predicted"/>
<keyword evidence="1" id="KW-0472">Membrane</keyword>
<gene>
    <name evidence="2" type="ORF">RFI_24838</name>
</gene>
<evidence type="ECO:0000313" key="3">
    <source>
        <dbReference type="Proteomes" id="UP000023152"/>
    </source>
</evidence>
<keyword evidence="1" id="KW-0812">Transmembrane</keyword>
<evidence type="ECO:0000256" key="1">
    <source>
        <dbReference type="SAM" id="Phobius"/>
    </source>
</evidence>
<feature type="transmembrane region" description="Helical" evidence="1">
    <location>
        <begin position="208"/>
        <end position="231"/>
    </location>
</feature>
<keyword evidence="1" id="KW-1133">Transmembrane helix</keyword>